<evidence type="ECO:0000313" key="2">
    <source>
        <dbReference type="EMBL" id="AEJ42597.1"/>
    </source>
</evidence>
<feature type="transmembrane region" description="Helical" evidence="1">
    <location>
        <begin position="20"/>
        <end position="39"/>
    </location>
</feature>
<reference evidence="2" key="1">
    <citation type="journal article" date="2011" name="J. Bacteriol.">
        <title>Complete Genome Sequence of Alicyclobacillus acidocaldarius Strain Tc-4-1.</title>
        <authorList>
            <person name="Chen Y."/>
            <person name="He Y."/>
            <person name="Zhang B."/>
            <person name="Yang J."/>
            <person name="Li W."/>
            <person name="Dong Z."/>
            <person name="Hu S."/>
        </authorList>
    </citation>
    <scope>NUCLEOTIDE SEQUENCE [LARGE SCALE GENOMIC DNA]</scope>
    <source>
        <strain evidence="2">Tc-4-1</strain>
    </source>
</reference>
<dbReference type="InterPro" id="IPR007352">
    <property type="entry name" value="DUF420"/>
</dbReference>
<dbReference type="PANTHER" id="PTHR37692">
    <property type="entry name" value="HYPOTHETICAL MEMBRANE SPANNING PROTEIN"/>
    <property type="match status" value="1"/>
</dbReference>
<evidence type="ECO:0008006" key="3">
    <source>
        <dbReference type="Google" id="ProtNLM"/>
    </source>
</evidence>
<dbReference type="PANTHER" id="PTHR37692:SF1">
    <property type="entry name" value="DUF420 DOMAIN-CONTAINING PROTEIN"/>
    <property type="match status" value="1"/>
</dbReference>
<dbReference type="STRING" id="1048834.TC41_0638"/>
<proteinExistence type="predicted"/>
<dbReference type="AlphaFoldDB" id="F8IDU3"/>
<feature type="transmembrane region" description="Helical" evidence="1">
    <location>
        <begin position="124"/>
        <end position="150"/>
    </location>
</feature>
<sequence>MLQYAQNGEVRRVLAIVFSYINEACILISVACFIVGWYHIRHHRVRVHRRWMLRGVVFAALFFIIYALKTVLLGDNEFGGPKAMRPFYYGFLQVHSVLATVAAILGVITLVYASRARFSRHRKIAPWTLVTWFVTAATGLVVFILLYIVYTPGQAAGLLYSYLGR</sequence>
<evidence type="ECO:0000256" key="1">
    <source>
        <dbReference type="SAM" id="Phobius"/>
    </source>
</evidence>
<dbReference type="eggNOG" id="COG2322">
    <property type="taxonomic scope" value="Bacteria"/>
</dbReference>
<protein>
    <recommendedName>
        <fullName evidence="3">DUF420 domain-containing protein</fullName>
    </recommendedName>
</protein>
<dbReference type="EMBL" id="CP002902">
    <property type="protein sequence ID" value="AEJ42597.1"/>
    <property type="molecule type" value="Genomic_DNA"/>
</dbReference>
<dbReference type="PATRIC" id="fig|1048834.4.peg.602"/>
<accession>F8IDU3</accession>
<keyword evidence="1" id="KW-0472">Membrane</keyword>
<feature type="transmembrane region" description="Helical" evidence="1">
    <location>
        <begin position="51"/>
        <end position="68"/>
    </location>
</feature>
<dbReference type="KEGG" id="aad:TC41_0638"/>
<dbReference type="Pfam" id="PF04238">
    <property type="entry name" value="DUF420"/>
    <property type="match status" value="1"/>
</dbReference>
<organism evidence="2">
    <name type="scientific">Alicyclobacillus acidocaldarius (strain Tc-4-1)</name>
    <name type="common">Bacillus acidocaldarius</name>
    <dbReference type="NCBI Taxonomy" id="1048834"/>
    <lineage>
        <taxon>Bacteria</taxon>
        <taxon>Bacillati</taxon>
        <taxon>Bacillota</taxon>
        <taxon>Bacilli</taxon>
        <taxon>Bacillales</taxon>
        <taxon>Alicyclobacillaceae</taxon>
        <taxon>Alicyclobacillus</taxon>
    </lineage>
</organism>
<keyword evidence="1" id="KW-1133">Transmembrane helix</keyword>
<dbReference type="Proteomes" id="UP000000292">
    <property type="component" value="Chromosome"/>
</dbReference>
<name>F8IDU3_ALIAT</name>
<dbReference type="HOGENOM" id="CLU_104065_2_0_9"/>
<keyword evidence="1" id="KW-0812">Transmembrane</keyword>
<feature type="transmembrane region" description="Helical" evidence="1">
    <location>
        <begin position="88"/>
        <end position="112"/>
    </location>
</feature>
<gene>
    <name evidence="2" type="ordered locus">TC41_0638</name>
</gene>